<dbReference type="RefSeq" id="WP_013735004.1">
    <property type="nucleotide sequence ID" value="NZ_LMWI01000002.1"/>
</dbReference>
<accession>A0A9X0LD22</accession>
<dbReference type="AlphaFoldDB" id="A0A9X0LD22"/>
<proteinExistence type="predicted"/>
<gene>
    <name evidence="1" type="ORF">ADL17_21345</name>
</gene>
<keyword evidence="2" id="KW-1185">Reference proteome</keyword>
<sequence length="383" mass="39426">MVIRRWVAVVAAVAVTSAGCSRPAAEPAEPAPVRPAWQAMALPATSGDSARLLVRDATVCAGRWYAVGALADPAGRNAPAVWSTVDGLIWSPIRLVPSSVYGARHVLYAVACRDARLVALGAASGGAHGNPRTATWMLHPDGALREVGAGFELFGGPRAVSVSRVAAGPREWLLVGARVAGAAVWSSGDGERFAVHEALPELASDDRGRTVAYDAVAVPSGWVLVGAVLTPGAVPVAWTSSDARVWRRAVLPGVDGPGQAQRVVAADGAVLAVGPVRTGFGVWRLAEPGWRWVGGFGGGRGALSVRALVASAGLVVAVSIDADGHRLWCSDDLGESWRPVNLPVAVPSGDTGLVVALEEGRLMVFADTGVGSRAWWAHLPAGC</sequence>
<dbReference type="OMA" id="VACHATP"/>
<comment type="caution">
    <text evidence="1">The sequence shown here is derived from an EMBL/GenBank/DDBJ whole genome shotgun (WGS) entry which is preliminary data.</text>
</comment>
<dbReference type="EMBL" id="LMWI01000002">
    <property type="protein sequence ID" value="KUJ45593.1"/>
    <property type="molecule type" value="Genomic_DNA"/>
</dbReference>
<dbReference type="PROSITE" id="PS51257">
    <property type="entry name" value="PROKAR_LIPOPROTEIN"/>
    <property type="match status" value="1"/>
</dbReference>
<dbReference type="SUPFAM" id="SSF50939">
    <property type="entry name" value="Sialidases"/>
    <property type="match status" value="1"/>
</dbReference>
<dbReference type="Proteomes" id="UP000053246">
    <property type="component" value="Unassembled WGS sequence"/>
</dbReference>
<organism evidence="1 2">
    <name type="scientific">Micromonospora maris</name>
    <dbReference type="NCBI Taxonomy" id="1003110"/>
    <lineage>
        <taxon>Bacteria</taxon>
        <taxon>Bacillati</taxon>
        <taxon>Actinomycetota</taxon>
        <taxon>Actinomycetes</taxon>
        <taxon>Micromonosporales</taxon>
        <taxon>Micromonosporaceae</taxon>
        <taxon>Micromonospora</taxon>
    </lineage>
</organism>
<reference evidence="1 2" key="1">
    <citation type="submission" date="2015-10" db="EMBL/GenBank/DDBJ databases">
        <authorList>
            <person name="Ju K.-S."/>
            <person name="Doroghazi J.R."/>
            <person name="Metcalf W.W."/>
        </authorList>
    </citation>
    <scope>NUCLEOTIDE SEQUENCE [LARGE SCALE GENOMIC DNA]</scope>
    <source>
        <strain evidence="1 2">NRRL B-24793</strain>
    </source>
</reference>
<name>A0A9X0LD22_9ACTN</name>
<dbReference type="InterPro" id="IPR036278">
    <property type="entry name" value="Sialidase_sf"/>
</dbReference>
<evidence type="ECO:0000313" key="2">
    <source>
        <dbReference type="Proteomes" id="UP000053246"/>
    </source>
</evidence>
<evidence type="ECO:0000313" key="1">
    <source>
        <dbReference type="EMBL" id="KUJ45593.1"/>
    </source>
</evidence>
<protein>
    <submittedName>
        <fullName evidence="1">Uncharacterized protein</fullName>
    </submittedName>
</protein>